<protein>
    <submittedName>
        <fullName evidence="2">Uncharacterized protein</fullName>
    </submittedName>
</protein>
<evidence type="ECO:0000313" key="3">
    <source>
        <dbReference type="Proteomes" id="UP000235739"/>
    </source>
</evidence>
<sequence length="208" mass="23525">MTWLQENWLGILGVIGIPVSIFFTWRWGTRRAKLQIAIESTRLLAQGEVTEKLEVSYDGKRVENPYLTTLWIKNVGPRDVPSNAFEDDFRVKISGRFFEFFDIETNNGINPAVMSDSITLSSDSSVILIPPRLIPKGTVWVFKFLTSGESKILGRGELQDTDIHVVNIPNTALFDKAIDASLAAIPGGRIVRDFWLMIDNWPGRRSDR</sequence>
<keyword evidence="1" id="KW-1133">Transmembrane helix</keyword>
<comment type="caution">
    <text evidence="2">The sequence shown here is derived from an EMBL/GenBank/DDBJ whole genome shotgun (WGS) entry which is preliminary data.</text>
</comment>
<keyword evidence="1" id="KW-0472">Membrane</keyword>
<dbReference type="EMBL" id="PNQX01000001">
    <property type="protein sequence ID" value="PMQ21868.1"/>
    <property type="molecule type" value="Genomic_DNA"/>
</dbReference>
<proteinExistence type="predicted"/>
<evidence type="ECO:0000256" key="1">
    <source>
        <dbReference type="SAM" id="Phobius"/>
    </source>
</evidence>
<accession>A0A2N7S6U8</accession>
<evidence type="ECO:0000313" key="2">
    <source>
        <dbReference type="EMBL" id="PMQ21868.1"/>
    </source>
</evidence>
<dbReference type="AlphaFoldDB" id="A0A2N7S6U8"/>
<organism evidence="2 3">
    <name type="scientific">Glutamicibacter arilaitensis</name>
    <dbReference type="NCBI Taxonomy" id="256701"/>
    <lineage>
        <taxon>Bacteria</taxon>
        <taxon>Bacillati</taxon>
        <taxon>Actinomycetota</taxon>
        <taxon>Actinomycetes</taxon>
        <taxon>Micrococcales</taxon>
        <taxon>Micrococcaceae</taxon>
        <taxon>Glutamicibacter</taxon>
    </lineage>
</organism>
<dbReference type="Proteomes" id="UP000235739">
    <property type="component" value="Unassembled WGS sequence"/>
</dbReference>
<keyword evidence="1" id="KW-0812">Transmembrane</keyword>
<name>A0A2N7S6U8_9MICC</name>
<gene>
    <name evidence="2" type="ORF">CIK84_10230</name>
</gene>
<feature type="transmembrane region" description="Helical" evidence="1">
    <location>
        <begin position="6"/>
        <end position="25"/>
    </location>
</feature>
<reference evidence="2 3" key="1">
    <citation type="journal article" date="2017" name="Elife">
        <title>Extensive horizontal gene transfer in cheese-associated bacteria.</title>
        <authorList>
            <person name="Bonham K.S."/>
            <person name="Wolfe B.E."/>
            <person name="Dutton R.J."/>
        </authorList>
    </citation>
    <scope>NUCLEOTIDE SEQUENCE [LARGE SCALE GENOMIC DNA]</scope>
    <source>
        <strain evidence="2 3">JB182</strain>
    </source>
</reference>